<dbReference type="InterPro" id="IPR011913">
    <property type="entry name" value="RfaE_dom_I"/>
</dbReference>
<dbReference type="InterPro" id="IPR029056">
    <property type="entry name" value="Ribokinase-like"/>
</dbReference>
<dbReference type="PANTHER" id="PTHR46969">
    <property type="entry name" value="BIFUNCTIONAL PROTEIN HLDE"/>
    <property type="match status" value="1"/>
</dbReference>
<dbReference type="CDD" id="cd01172">
    <property type="entry name" value="RfaE_like"/>
    <property type="match status" value="1"/>
</dbReference>
<dbReference type="SUPFAM" id="SSF53613">
    <property type="entry name" value="Ribokinase-like"/>
    <property type="match status" value="1"/>
</dbReference>
<dbReference type="PROSITE" id="PS00583">
    <property type="entry name" value="PFKB_KINASES_1"/>
    <property type="match status" value="1"/>
</dbReference>
<sequence length="323" mass="35738">MFRRELLKKFWDRKVLVIGDFMLDEYIEGKVERISPEAPVPIVEARETTFRPGGAANVAVNVRSLGGSVTVLGVVGNDEGGERLRKILSGKGINTELLLEDTSRPTTRKTRIISGSQQLLRVDWESKNYISEKLRKELLTYLLENYRDFDVIVISDYGKGVVTKELFEITGEIRRKTPVFLDPKERNFPIYRNVTAMTPNIKETFQAVGIKPISDEDAERAGKKLIERFNLEYAVVTRSERGISIVTGKEVKHIPTRAKQVFDVTGAGDTVIASFSLAVAAGALPFEAGEIANLAAGIVVGKLGTATVTVEEIEEALNALQNL</sequence>
<evidence type="ECO:0000313" key="5">
    <source>
        <dbReference type="Proteomes" id="UP000317315"/>
    </source>
</evidence>
<gene>
    <name evidence="4" type="ORF">SAMN06269117_105104</name>
</gene>
<dbReference type="Proteomes" id="UP000317315">
    <property type="component" value="Unassembled WGS sequence"/>
</dbReference>
<keyword evidence="2" id="KW-0418">Kinase</keyword>
<evidence type="ECO:0000313" key="4">
    <source>
        <dbReference type="EMBL" id="SMO47263.1"/>
    </source>
</evidence>
<evidence type="ECO:0000256" key="2">
    <source>
        <dbReference type="ARBA" id="ARBA00022777"/>
    </source>
</evidence>
<dbReference type="Pfam" id="PF00294">
    <property type="entry name" value="PfkB"/>
    <property type="match status" value="1"/>
</dbReference>
<dbReference type="Gene3D" id="3.40.1190.20">
    <property type="match status" value="1"/>
</dbReference>
<dbReference type="RefSeq" id="WP_142934543.1">
    <property type="nucleotide sequence ID" value="NZ_FXTM01000005.1"/>
</dbReference>
<accession>A0A521BJJ9</accession>
<dbReference type="GO" id="GO:0033786">
    <property type="term" value="F:heptose-1-phosphate adenylyltransferase activity"/>
    <property type="evidence" value="ECO:0007669"/>
    <property type="project" value="TreeGrafter"/>
</dbReference>
<feature type="domain" description="Carbohydrate kinase PfkB" evidence="3">
    <location>
        <begin position="13"/>
        <end position="307"/>
    </location>
</feature>
<dbReference type="InterPro" id="IPR002173">
    <property type="entry name" value="Carboh/pur_kinase_PfkB_CS"/>
</dbReference>
<evidence type="ECO:0000256" key="1">
    <source>
        <dbReference type="ARBA" id="ARBA00022679"/>
    </source>
</evidence>
<reference evidence="4 5" key="1">
    <citation type="submission" date="2017-05" db="EMBL/GenBank/DDBJ databases">
        <authorList>
            <person name="Varghese N."/>
            <person name="Submissions S."/>
        </authorList>
    </citation>
    <scope>NUCLEOTIDE SEQUENCE [LARGE SCALE GENOMIC DNA]</scope>
    <source>
        <strain evidence="4 5">DSM 16304</strain>
    </source>
</reference>
<organism evidence="4 5">
    <name type="scientific">Balnearium lithotrophicum</name>
    <dbReference type="NCBI Taxonomy" id="223788"/>
    <lineage>
        <taxon>Bacteria</taxon>
        <taxon>Pseudomonadati</taxon>
        <taxon>Aquificota</taxon>
        <taxon>Aquificia</taxon>
        <taxon>Desulfurobacteriales</taxon>
        <taxon>Desulfurobacteriaceae</taxon>
        <taxon>Balnearium</taxon>
    </lineage>
</organism>
<keyword evidence="5" id="KW-1185">Reference proteome</keyword>
<dbReference type="GO" id="GO:0016773">
    <property type="term" value="F:phosphotransferase activity, alcohol group as acceptor"/>
    <property type="evidence" value="ECO:0007669"/>
    <property type="project" value="InterPro"/>
</dbReference>
<proteinExistence type="predicted"/>
<dbReference type="GO" id="GO:0005829">
    <property type="term" value="C:cytosol"/>
    <property type="evidence" value="ECO:0007669"/>
    <property type="project" value="TreeGrafter"/>
</dbReference>
<name>A0A521BJJ9_9BACT</name>
<dbReference type="OrthoDB" id="9802794at2"/>
<dbReference type="InterPro" id="IPR011611">
    <property type="entry name" value="PfkB_dom"/>
</dbReference>
<dbReference type="NCBIfam" id="TIGR02198">
    <property type="entry name" value="rfaE_dom_I"/>
    <property type="match status" value="1"/>
</dbReference>
<dbReference type="AlphaFoldDB" id="A0A521BJJ9"/>
<evidence type="ECO:0000259" key="3">
    <source>
        <dbReference type="Pfam" id="PF00294"/>
    </source>
</evidence>
<keyword evidence="1" id="KW-0808">Transferase</keyword>
<protein>
    <submittedName>
        <fullName evidence="4">RfaE bifunctional protein, domain I</fullName>
    </submittedName>
</protein>
<dbReference type="FunFam" id="3.40.1190.20:FF:000002">
    <property type="entry name" value="Bifunctional protein HldE"/>
    <property type="match status" value="1"/>
</dbReference>
<dbReference type="GO" id="GO:0033785">
    <property type="term" value="F:heptose 7-phosphate kinase activity"/>
    <property type="evidence" value="ECO:0007669"/>
    <property type="project" value="TreeGrafter"/>
</dbReference>
<dbReference type="EMBL" id="FXTM01000005">
    <property type="protein sequence ID" value="SMO47263.1"/>
    <property type="molecule type" value="Genomic_DNA"/>
</dbReference>
<dbReference type="PANTHER" id="PTHR46969:SF1">
    <property type="entry name" value="BIFUNCTIONAL PROTEIN HLDE"/>
    <property type="match status" value="1"/>
</dbReference>